<gene>
    <name evidence="15" type="ORF">M513_04640</name>
    <name evidence="16" type="ORF">M514_04640</name>
</gene>
<proteinExistence type="inferred from homology"/>
<dbReference type="InterPro" id="IPR020635">
    <property type="entry name" value="Tyr_kinase_cat_dom"/>
</dbReference>
<dbReference type="Proteomes" id="UP000030758">
    <property type="component" value="Unassembled WGS sequence"/>
</dbReference>
<dbReference type="GO" id="GO:0005524">
    <property type="term" value="F:ATP binding"/>
    <property type="evidence" value="ECO:0007669"/>
    <property type="project" value="UniProtKB-UniRule"/>
</dbReference>
<dbReference type="CDD" id="cd00192">
    <property type="entry name" value="PTKc"/>
    <property type="match status" value="1"/>
</dbReference>
<dbReference type="PRINTS" id="PR00109">
    <property type="entry name" value="TYRKINASE"/>
</dbReference>
<dbReference type="InterPro" id="IPR000719">
    <property type="entry name" value="Prot_kinase_dom"/>
</dbReference>
<comment type="catalytic activity">
    <reaction evidence="9 12">
        <text>L-tyrosyl-[protein] + ATP = O-phospho-L-tyrosyl-[protein] + ADP + H(+)</text>
        <dbReference type="Rhea" id="RHEA:10596"/>
        <dbReference type="Rhea" id="RHEA-COMP:10136"/>
        <dbReference type="Rhea" id="RHEA-COMP:20101"/>
        <dbReference type="ChEBI" id="CHEBI:15378"/>
        <dbReference type="ChEBI" id="CHEBI:30616"/>
        <dbReference type="ChEBI" id="CHEBI:46858"/>
        <dbReference type="ChEBI" id="CHEBI:61978"/>
        <dbReference type="ChEBI" id="CHEBI:456216"/>
        <dbReference type="EC" id="2.7.10.2"/>
    </reaction>
</comment>
<keyword evidence="5 11" id="KW-0067">ATP-binding</keyword>
<keyword evidence="2 12" id="KW-0808">Transferase</keyword>
<sequence>MLPRQDVEMMLLHNGEFLVRQTSASGYRTKAICISARHAGQIHHVLIRRNSQGSVILEDMPFPTVDELVRYYVKKGKPLTKESGIILKKPVPRADWIVRNYQIREICKLGEGNFGGVWKGVLTKQDRSVEEVAIKSLKSAHVKDEEKQEFFRECRRQRQLHHPHVVRVIGLVIDTDPPKMVMELCDYGLLEHLRQSTTPLELLEKLRLSLHIIYGMEYLADECIIHRDLAGRNCLIKRNVLKISDFGMARCGRVYKLEKMNTKLPLKWTAPDAMSLGIFTEKTDVWAFGVTLWELFTDGAVPYADLQQRYEDRFPAQLVRFLAEGNRLPPPAGAPKEIYALMEDCWAAEPNFRPTFKMIRVLTEAVYTKEGGTVSYTTPKKENYEDYESIL</sequence>
<keyword evidence="7 12" id="KW-0829">Tyrosine-protein kinase</keyword>
<keyword evidence="6" id="KW-0472">Membrane</keyword>
<evidence type="ECO:0000256" key="2">
    <source>
        <dbReference type="ARBA" id="ARBA00022679"/>
    </source>
</evidence>
<dbReference type="AlphaFoldDB" id="A0A085NV63"/>
<dbReference type="InterPro" id="IPR035849">
    <property type="entry name" value="Fes/Fps/Fer_SH2"/>
</dbReference>
<dbReference type="GO" id="GO:0061564">
    <property type="term" value="P:axon development"/>
    <property type="evidence" value="ECO:0007669"/>
    <property type="project" value="UniProtKB-ARBA"/>
</dbReference>
<evidence type="ECO:0000313" key="16">
    <source>
        <dbReference type="EMBL" id="KFD73359.1"/>
    </source>
</evidence>
<evidence type="ECO:0000256" key="5">
    <source>
        <dbReference type="ARBA" id="ARBA00022840"/>
    </source>
</evidence>
<dbReference type="GO" id="GO:0004715">
    <property type="term" value="F:non-membrane spanning protein tyrosine kinase activity"/>
    <property type="evidence" value="ECO:0007669"/>
    <property type="project" value="UniProtKB-EC"/>
</dbReference>
<dbReference type="InterPro" id="IPR011009">
    <property type="entry name" value="Kinase-like_dom_sf"/>
</dbReference>
<dbReference type="GO" id="GO:0012505">
    <property type="term" value="C:endomembrane system"/>
    <property type="evidence" value="ECO:0007669"/>
    <property type="project" value="UniProtKB-SubCell"/>
</dbReference>
<evidence type="ECO:0000256" key="7">
    <source>
        <dbReference type="ARBA" id="ARBA00023137"/>
    </source>
</evidence>
<evidence type="ECO:0000256" key="8">
    <source>
        <dbReference type="ARBA" id="ARBA00051243"/>
    </source>
</evidence>
<dbReference type="FunFam" id="1.10.510.10:FF:001512">
    <property type="entry name" value="Receptor tyrosine-protein kinase erbB-2"/>
    <property type="match status" value="1"/>
</dbReference>
<evidence type="ECO:0000256" key="11">
    <source>
        <dbReference type="PROSITE-ProRule" id="PRU10141"/>
    </source>
</evidence>
<dbReference type="GO" id="GO:0048680">
    <property type="term" value="P:positive regulation of axon regeneration"/>
    <property type="evidence" value="ECO:0007669"/>
    <property type="project" value="UniProtKB-ARBA"/>
</dbReference>
<feature type="domain" description="Protein kinase" evidence="14">
    <location>
        <begin position="103"/>
        <end position="367"/>
    </location>
</feature>
<evidence type="ECO:0000256" key="4">
    <source>
        <dbReference type="ARBA" id="ARBA00022777"/>
    </source>
</evidence>
<dbReference type="Proteomes" id="UP000030764">
    <property type="component" value="Unassembled WGS sequence"/>
</dbReference>
<dbReference type="PROSITE" id="PS50011">
    <property type="entry name" value="PROTEIN_KINASE_DOM"/>
    <property type="match status" value="1"/>
</dbReference>
<dbReference type="GO" id="GO:0004714">
    <property type="term" value="F:transmembrane receptor protein tyrosine kinase activity"/>
    <property type="evidence" value="ECO:0007669"/>
    <property type="project" value="UniProtKB-EC"/>
</dbReference>
<dbReference type="InterPro" id="IPR000980">
    <property type="entry name" value="SH2"/>
</dbReference>
<dbReference type="InterPro" id="IPR036860">
    <property type="entry name" value="SH2_dom_sf"/>
</dbReference>
<keyword evidence="17" id="KW-1185">Reference proteome</keyword>
<accession>A0A085NV63</accession>
<evidence type="ECO:0000256" key="6">
    <source>
        <dbReference type="ARBA" id="ARBA00023136"/>
    </source>
</evidence>
<dbReference type="EMBL" id="KL363207">
    <property type="protein sequence ID" value="KFD54493.1"/>
    <property type="molecule type" value="Genomic_DNA"/>
</dbReference>
<dbReference type="Pfam" id="PF07714">
    <property type="entry name" value="PK_Tyr_Ser-Thr"/>
    <property type="match status" value="1"/>
</dbReference>
<dbReference type="InterPro" id="IPR008266">
    <property type="entry name" value="Tyr_kinase_AS"/>
</dbReference>
<dbReference type="EMBL" id="KL367474">
    <property type="protein sequence ID" value="KFD73359.1"/>
    <property type="molecule type" value="Genomic_DNA"/>
</dbReference>
<dbReference type="PROSITE" id="PS00107">
    <property type="entry name" value="PROTEIN_KINASE_ATP"/>
    <property type="match status" value="1"/>
</dbReference>
<dbReference type="SMART" id="SM00219">
    <property type="entry name" value="TyrKc"/>
    <property type="match status" value="1"/>
</dbReference>
<evidence type="ECO:0000259" key="13">
    <source>
        <dbReference type="PROSITE" id="PS50001"/>
    </source>
</evidence>
<dbReference type="EC" id="2.7.10.2" evidence="12"/>
<dbReference type="PANTHER" id="PTHR24418">
    <property type="entry name" value="TYROSINE-PROTEIN KINASE"/>
    <property type="match status" value="1"/>
</dbReference>
<evidence type="ECO:0000256" key="12">
    <source>
        <dbReference type="RuleBase" id="RU362096"/>
    </source>
</evidence>
<evidence type="ECO:0000313" key="15">
    <source>
        <dbReference type="EMBL" id="KFD54493.1"/>
    </source>
</evidence>
<name>A0A085NV63_9BILA</name>
<keyword evidence="10" id="KW-0727">SH2 domain</keyword>
<reference evidence="16 17" key="1">
    <citation type="journal article" date="2014" name="Nat. Genet.">
        <title>Genome and transcriptome of the porcine whipworm Trichuris suis.</title>
        <authorList>
            <person name="Jex A.R."/>
            <person name="Nejsum P."/>
            <person name="Schwarz E.M."/>
            <person name="Hu L."/>
            <person name="Young N.D."/>
            <person name="Hall R.S."/>
            <person name="Korhonen P.K."/>
            <person name="Liao S."/>
            <person name="Thamsborg S."/>
            <person name="Xia J."/>
            <person name="Xu P."/>
            <person name="Wang S."/>
            <person name="Scheerlinck J.P."/>
            <person name="Hofmann A."/>
            <person name="Sternberg P.W."/>
            <person name="Wang J."/>
            <person name="Gasser R.B."/>
        </authorList>
    </citation>
    <scope>NUCLEOTIDE SEQUENCE [LARGE SCALE GENOMIC DNA]</scope>
    <source>
        <strain evidence="16">DCEP-RM93F</strain>
        <strain evidence="15">DCEP-RM93M</strain>
    </source>
</reference>
<dbReference type="InterPro" id="IPR001245">
    <property type="entry name" value="Ser-Thr/Tyr_kinase_cat_dom"/>
</dbReference>
<dbReference type="InterPro" id="IPR017441">
    <property type="entry name" value="Protein_kinase_ATP_BS"/>
</dbReference>
<evidence type="ECO:0000313" key="17">
    <source>
        <dbReference type="Proteomes" id="UP000030764"/>
    </source>
</evidence>
<dbReference type="Gene3D" id="3.30.505.10">
    <property type="entry name" value="SH2 domain"/>
    <property type="match status" value="1"/>
</dbReference>
<evidence type="ECO:0000256" key="10">
    <source>
        <dbReference type="PROSITE-ProRule" id="PRU00191"/>
    </source>
</evidence>
<protein>
    <recommendedName>
        <fullName evidence="12">Tyrosine-protein kinase</fullName>
        <ecNumber evidence="12">2.7.10.2</ecNumber>
    </recommendedName>
</protein>
<dbReference type="InterPro" id="IPR050198">
    <property type="entry name" value="Non-receptor_tyrosine_kinases"/>
</dbReference>
<feature type="domain" description="SH2" evidence="13">
    <location>
        <begin position="1"/>
        <end position="91"/>
    </location>
</feature>
<comment type="catalytic activity">
    <reaction evidence="8">
        <text>L-tyrosyl-[protein] + ATP = O-phospho-L-tyrosyl-[protein] + ADP + H(+)</text>
        <dbReference type="Rhea" id="RHEA:10596"/>
        <dbReference type="Rhea" id="RHEA-COMP:10136"/>
        <dbReference type="Rhea" id="RHEA-COMP:20101"/>
        <dbReference type="ChEBI" id="CHEBI:15378"/>
        <dbReference type="ChEBI" id="CHEBI:30616"/>
        <dbReference type="ChEBI" id="CHEBI:46858"/>
        <dbReference type="ChEBI" id="CHEBI:61978"/>
        <dbReference type="ChEBI" id="CHEBI:456216"/>
        <dbReference type="EC" id="2.7.10.1"/>
    </reaction>
</comment>
<dbReference type="SUPFAM" id="SSF55550">
    <property type="entry name" value="SH2 domain"/>
    <property type="match status" value="1"/>
</dbReference>
<evidence type="ECO:0000259" key="14">
    <source>
        <dbReference type="PROSITE" id="PS50011"/>
    </source>
</evidence>
<evidence type="ECO:0000256" key="3">
    <source>
        <dbReference type="ARBA" id="ARBA00022741"/>
    </source>
</evidence>
<keyword evidence="3 11" id="KW-0547">Nucleotide-binding</keyword>
<dbReference type="Pfam" id="PF00017">
    <property type="entry name" value="SH2"/>
    <property type="match status" value="1"/>
</dbReference>
<dbReference type="SUPFAM" id="SSF56112">
    <property type="entry name" value="Protein kinase-like (PK-like)"/>
    <property type="match status" value="1"/>
</dbReference>
<dbReference type="SMART" id="SM00252">
    <property type="entry name" value="SH2"/>
    <property type="match status" value="1"/>
</dbReference>
<comment type="subcellular location">
    <subcellularLocation>
        <location evidence="1">Endomembrane system</location>
    </subcellularLocation>
</comment>
<dbReference type="PROSITE" id="PS50001">
    <property type="entry name" value="SH2"/>
    <property type="match status" value="1"/>
</dbReference>
<evidence type="ECO:0000256" key="9">
    <source>
        <dbReference type="ARBA" id="ARBA00051245"/>
    </source>
</evidence>
<organism evidence="16">
    <name type="scientific">Trichuris suis</name>
    <name type="common">pig whipworm</name>
    <dbReference type="NCBI Taxonomy" id="68888"/>
    <lineage>
        <taxon>Eukaryota</taxon>
        <taxon>Metazoa</taxon>
        <taxon>Ecdysozoa</taxon>
        <taxon>Nematoda</taxon>
        <taxon>Enoplea</taxon>
        <taxon>Dorylaimia</taxon>
        <taxon>Trichinellida</taxon>
        <taxon>Trichuridae</taxon>
        <taxon>Trichuris</taxon>
    </lineage>
</organism>
<evidence type="ECO:0000256" key="1">
    <source>
        <dbReference type="ARBA" id="ARBA00004308"/>
    </source>
</evidence>
<keyword evidence="4 12" id="KW-0418">Kinase</keyword>
<feature type="binding site" evidence="11">
    <location>
        <position position="135"/>
    </location>
    <ligand>
        <name>ATP</name>
        <dbReference type="ChEBI" id="CHEBI:30616"/>
    </ligand>
</feature>
<comment type="similarity">
    <text evidence="12">Belongs to the protein kinase superfamily. Tyr protein kinase family.</text>
</comment>
<dbReference type="Gene3D" id="1.10.510.10">
    <property type="entry name" value="Transferase(Phosphotransferase) domain 1"/>
    <property type="match status" value="1"/>
</dbReference>
<dbReference type="CDD" id="cd10361">
    <property type="entry name" value="SH2_Fps_family"/>
    <property type="match status" value="1"/>
</dbReference>
<dbReference type="PROSITE" id="PS00109">
    <property type="entry name" value="PROTEIN_KINASE_TYR"/>
    <property type="match status" value="1"/>
</dbReference>